<dbReference type="PROSITE" id="PS00194">
    <property type="entry name" value="THIOREDOXIN_1"/>
    <property type="match status" value="1"/>
</dbReference>
<comment type="subcellular location">
    <subcellularLocation>
        <location evidence="1">Cell envelope</location>
    </subcellularLocation>
</comment>
<comment type="caution">
    <text evidence="6">The sequence shown here is derived from an EMBL/GenBank/DDBJ whole genome shotgun (WGS) entry which is preliminary data.</text>
</comment>
<evidence type="ECO:0000313" key="6">
    <source>
        <dbReference type="EMBL" id="MEO1766499.1"/>
    </source>
</evidence>
<evidence type="ECO:0000256" key="4">
    <source>
        <dbReference type="SAM" id="SignalP"/>
    </source>
</evidence>
<feature type="domain" description="Thioredoxin" evidence="5">
    <location>
        <begin position="49"/>
        <end position="191"/>
    </location>
</feature>
<dbReference type="EMBL" id="JBAJEX010000002">
    <property type="protein sequence ID" value="MEO1766499.1"/>
    <property type="molecule type" value="Genomic_DNA"/>
</dbReference>
<dbReference type="PANTHER" id="PTHR42852:SF18">
    <property type="entry name" value="CHROMOSOME UNDETERMINED SCAFFOLD_47, WHOLE GENOME SHOTGUN SEQUENCE"/>
    <property type="match status" value="1"/>
</dbReference>
<name>A0ABV0ED43_9BURK</name>
<evidence type="ECO:0000313" key="7">
    <source>
        <dbReference type="Proteomes" id="UP001482231"/>
    </source>
</evidence>
<proteinExistence type="predicted"/>
<reference evidence="6 7" key="1">
    <citation type="submission" date="2024-02" db="EMBL/GenBank/DDBJ databases">
        <title>New thermophilic sulfur-oxidizing bacteria from a hot springs of the Uzon caldera (Kamchatka, Russia).</title>
        <authorList>
            <person name="Dukat A.M."/>
            <person name="Elcheninov A.G."/>
            <person name="Frolov E.N."/>
        </authorList>
    </citation>
    <scope>NUCLEOTIDE SEQUENCE [LARGE SCALE GENOMIC DNA]</scope>
    <source>
        <strain evidence="6 7">AK1</strain>
    </source>
</reference>
<feature type="signal peptide" evidence="4">
    <location>
        <begin position="1"/>
        <end position="35"/>
    </location>
</feature>
<evidence type="ECO:0000256" key="1">
    <source>
        <dbReference type="ARBA" id="ARBA00004196"/>
    </source>
</evidence>
<dbReference type="InterPro" id="IPR017937">
    <property type="entry name" value="Thioredoxin_CS"/>
</dbReference>
<gene>
    <name evidence="6" type="ORF">V6E02_04660</name>
</gene>
<keyword evidence="4" id="KW-0732">Signal</keyword>
<organism evidence="6 7">
    <name type="scientific">Thiobacter aerophilum</name>
    <dbReference type="NCBI Taxonomy" id="3121275"/>
    <lineage>
        <taxon>Bacteria</taxon>
        <taxon>Pseudomonadati</taxon>
        <taxon>Pseudomonadota</taxon>
        <taxon>Betaproteobacteria</taxon>
        <taxon>Burkholderiales</taxon>
        <taxon>Thiobacteraceae</taxon>
        <taxon>Thiobacter</taxon>
    </lineage>
</organism>
<keyword evidence="7" id="KW-1185">Reference proteome</keyword>
<dbReference type="RefSeq" id="WP_347307597.1">
    <property type="nucleotide sequence ID" value="NZ_JBAJEX010000002.1"/>
</dbReference>
<dbReference type="InterPro" id="IPR036249">
    <property type="entry name" value="Thioredoxin-like_sf"/>
</dbReference>
<dbReference type="CDD" id="cd02966">
    <property type="entry name" value="TlpA_like_family"/>
    <property type="match status" value="1"/>
</dbReference>
<evidence type="ECO:0000256" key="3">
    <source>
        <dbReference type="ARBA" id="ARBA00023284"/>
    </source>
</evidence>
<dbReference type="Gene3D" id="3.40.30.10">
    <property type="entry name" value="Glutaredoxin"/>
    <property type="match status" value="1"/>
</dbReference>
<evidence type="ECO:0000259" key="5">
    <source>
        <dbReference type="PROSITE" id="PS51352"/>
    </source>
</evidence>
<protein>
    <submittedName>
        <fullName evidence="6">TlpA disulfide reductase family protein</fullName>
    </submittedName>
</protein>
<dbReference type="InterPro" id="IPR050553">
    <property type="entry name" value="Thioredoxin_ResA/DsbE_sf"/>
</dbReference>
<dbReference type="PROSITE" id="PS51352">
    <property type="entry name" value="THIOREDOXIN_2"/>
    <property type="match status" value="1"/>
</dbReference>
<feature type="chain" id="PRO_5045531592" evidence="4">
    <location>
        <begin position="36"/>
        <end position="192"/>
    </location>
</feature>
<dbReference type="Proteomes" id="UP001482231">
    <property type="component" value="Unassembled WGS sequence"/>
</dbReference>
<dbReference type="InterPro" id="IPR013740">
    <property type="entry name" value="Redoxin"/>
</dbReference>
<accession>A0ABV0ED43</accession>
<sequence length="192" mass="21448">MARSLPESWKISNVRKALACASLALAALLTGAAQAQTQLPELTHRLTPLNPRPAAPDFAFKDLDGRLQRLSDYRGKVVLVNFWATWCPPCRREMPSLERLHQRLKDAPFTVLAVDQMENFDLVFAFTGQLDPAPSFPILLDSDGKSAQAWGVKGLPASFLVDKHGRIAYRAMGGREFDHPEIEKRVRELIAE</sequence>
<evidence type="ECO:0000256" key="2">
    <source>
        <dbReference type="ARBA" id="ARBA00022748"/>
    </source>
</evidence>
<dbReference type="PANTHER" id="PTHR42852">
    <property type="entry name" value="THIOL:DISULFIDE INTERCHANGE PROTEIN DSBE"/>
    <property type="match status" value="1"/>
</dbReference>
<keyword evidence="2" id="KW-0201">Cytochrome c-type biogenesis</keyword>
<dbReference type="InterPro" id="IPR013766">
    <property type="entry name" value="Thioredoxin_domain"/>
</dbReference>
<keyword evidence="3" id="KW-0676">Redox-active center</keyword>
<dbReference type="Pfam" id="PF08534">
    <property type="entry name" value="Redoxin"/>
    <property type="match status" value="1"/>
</dbReference>
<dbReference type="SUPFAM" id="SSF52833">
    <property type="entry name" value="Thioredoxin-like"/>
    <property type="match status" value="1"/>
</dbReference>